<dbReference type="EMBL" id="JBHLTR010000015">
    <property type="protein sequence ID" value="MFC0559639.1"/>
    <property type="molecule type" value="Genomic_DNA"/>
</dbReference>
<name>A0ABV6NGT6_9BACI</name>
<dbReference type="PROSITE" id="PS51186">
    <property type="entry name" value="GNAT"/>
    <property type="match status" value="1"/>
</dbReference>
<dbReference type="Gene3D" id="3.40.630.30">
    <property type="match status" value="1"/>
</dbReference>
<comment type="caution">
    <text evidence="2">The sequence shown here is derived from an EMBL/GenBank/DDBJ whole genome shotgun (WGS) entry which is preliminary data.</text>
</comment>
<dbReference type="Proteomes" id="UP001589833">
    <property type="component" value="Unassembled WGS sequence"/>
</dbReference>
<dbReference type="CDD" id="cd04301">
    <property type="entry name" value="NAT_SF"/>
    <property type="match status" value="1"/>
</dbReference>
<keyword evidence="3" id="KW-1185">Reference proteome</keyword>
<organism evidence="2 3">
    <name type="scientific">Halalkalibacter alkalisediminis</name>
    <dbReference type="NCBI Taxonomy" id="935616"/>
    <lineage>
        <taxon>Bacteria</taxon>
        <taxon>Bacillati</taxon>
        <taxon>Bacillota</taxon>
        <taxon>Bacilli</taxon>
        <taxon>Bacillales</taxon>
        <taxon>Bacillaceae</taxon>
        <taxon>Halalkalibacter</taxon>
    </lineage>
</organism>
<proteinExistence type="predicted"/>
<dbReference type="Pfam" id="PF00583">
    <property type="entry name" value="Acetyltransf_1"/>
    <property type="match status" value="1"/>
</dbReference>
<evidence type="ECO:0000259" key="1">
    <source>
        <dbReference type="PROSITE" id="PS51186"/>
    </source>
</evidence>
<accession>A0ABV6NGT6</accession>
<dbReference type="SUPFAM" id="SSF55729">
    <property type="entry name" value="Acyl-CoA N-acyltransferases (Nat)"/>
    <property type="match status" value="1"/>
</dbReference>
<dbReference type="InterPro" id="IPR016181">
    <property type="entry name" value="Acyl_CoA_acyltransferase"/>
</dbReference>
<feature type="domain" description="N-acetyltransferase" evidence="1">
    <location>
        <begin position="131"/>
        <end position="273"/>
    </location>
</feature>
<dbReference type="InterPro" id="IPR022525">
    <property type="entry name" value="GNAT_AblB"/>
</dbReference>
<evidence type="ECO:0000313" key="3">
    <source>
        <dbReference type="Proteomes" id="UP001589833"/>
    </source>
</evidence>
<protein>
    <submittedName>
        <fullName evidence="2">Beta-lysine N-acetyltransferase</fullName>
    </submittedName>
</protein>
<evidence type="ECO:0000313" key="2">
    <source>
        <dbReference type="EMBL" id="MFC0559639.1"/>
    </source>
</evidence>
<sequence>MKSQPVIKEISTAAFTATLYFDFFNKRLRIDEYRGNVEELIGAIRNIVQEERFTKVIFHSRPEHWQQLLSQGFELEAIFSGFFNGTDNYTMAFYTDDARRTSNVWMKENEILARVIIKGKQPETKTAPSHYHFRKATLSDSSNLANLYGSVFKVYPTPMDHEEYVKKVMNGGTIFYIVECNNEIVSAASADINKQFNHAELTDCATLSEHRKYGLMKKLLIKLEDELRKEKIYCSFSIARALSFGMNAAFYQLDYTYRGRLTNNCYIYEKLEDMNVWVKDLSKKYQ</sequence>
<gene>
    <name evidence="2" type="primary">ablB</name>
    <name evidence="2" type="ORF">ACFFH4_11340</name>
</gene>
<reference evidence="2 3" key="1">
    <citation type="submission" date="2024-09" db="EMBL/GenBank/DDBJ databases">
        <authorList>
            <person name="Sun Q."/>
            <person name="Mori K."/>
        </authorList>
    </citation>
    <scope>NUCLEOTIDE SEQUENCE [LARGE SCALE GENOMIC DNA]</scope>
    <source>
        <strain evidence="2 3">NCAIM B.02301</strain>
    </source>
</reference>
<dbReference type="InterPro" id="IPR000182">
    <property type="entry name" value="GNAT_dom"/>
</dbReference>
<dbReference type="NCBIfam" id="TIGR03827">
    <property type="entry name" value="GNAT_ablB"/>
    <property type="match status" value="1"/>
</dbReference>
<dbReference type="RefSeq" id="WP_273847719.1">
    <property type="nucleotide sequence ID" value="NZ_JAQQWT010000032.1"/>
</dbReference>